<dbReference type="RefSeq" id="WP_236743303.1">
    <property type="nucleotide sequence ID" value="NZ_JACCHL010000001.1"/>
</dbReference>
<gene>
    <name evidence="3" type="ORF">HNR06_004085</name>
</gene>
<evidence type="ECO:0000259" key="2">
    <source>
        <dbReference type="Pfam" id="PF07811"/>
    </source>
</evidence>
<organism evidence="3 4">
    <name type="scientific">Nocardiopsis sinuspersici</name>
    <dbReference type="NCBI Taxonomy" id="501010"/>
    <lineage>
        <taxon>Bacteria</taxon>
        <taxon>Bacillati</taxon>
        <taxon>Actinomycetota</taxon>
        <taxon>Actinomycetes</taxon>
        <taxon>Streptosporangiales</taxon>
        <taxon>Nocardiopsidaceae</taxon>
        <taxon>Nocardiopsis</taxon>
    </lineage>
</organism>
<keyword evidence="1" id="KW-0472">Membrane</keyword>
<dbReference type="Proteomes" id="UP000584931">
    <property type="component" value="Unassembled WGS sequence"/>
</dbReference>
<dbReference type="EMBL" id="JACCHL010000001">
    <property type="protein sequence ID" value="NYH54496.1"/>
    <property type="molecule type" value="Genomic_DNA"/>
</dbReference>
<dbReference type="AlphaFoldDB" id="A0A7Z0BKS2"/>
<proteinExistence type="predicted"/>
<evidence type="ECO:0000313" key="3">
    <source>
        <dbReference type="EMBL" id="NYH54496.1"/>
    </source>
</evidence>
<keyword evidence="1" id="KW-0812">Transmembrane</keyword>
<evidence type="ECO:0000313" key="4">
    <source>
        <dbReference type="Proteomes" id="UP000584931"/>
    </source>
</evidence>
<dbReference type="InterPro" id="IPR012495">
    <property type="entry name" value="TadE-like_dom"/>
</dbReference>
<feature type="transmembrane region" description="Helical" evidence="1">
    <location>
        <begin position="15"/>
        <end position="36"/>
    </location>
</feature>
<accession>A0A7Z0BKS2</accession>
<protein>
    <recommendedName>
        <fullName evidence="2">TadE-like domain-containing protein</fullName>
    </recommendedName>
</protein>
<name>A0A7Z0BKS2_9ACTN</name>
<sequence length="120" mass="12316">MPAPRDDRGSAELAVAAPVLLLLVLLVVQTALWMHGDHVAADIARRTAEQSRTAGGAASVAEGGGGSFLSGLDVSVDRGAEEVRVVVDAEVPSIVPGFSWPVGHEITAPVERFVPAEAAP</sequence>
<evidence type="ECO:0000256" key="1">
    <source>
        <dbReference type="SAM" id="Phobius"/>
    </source>
</evidence>
<dbReference type="Pfam" id="PF07811">
    <property type="entry name" value="TadE"/>
    <property type="match status" value="1"/>
</dbReference>
<reference evidence="3 4" key="1">
    <citation type="submission" date="2020-07" db="EMBL/GenBank/DDBJ databases">
        <title>Sequencing the genomes of 1000 actinobacteria strains.</title>
        <authorList>
            <person name="Klenk H.-P."/>
        </authorList>
    </citation>
    <scope>NUCLEOTIDE SEQUENCE [LARGE SCALE GENOMIC DNA]</scope>
    <source>
        <strain evidence="3 4">DSM 45278</strain>
    </source>
</reference>
<keyword evidence="1" id="KW-1133">Transmembrane helix</keyword>
<comment type="caution">
    <text evidence="3">The sequence shown here is derived from an EMBL/GenBank/DDBJ whole genome shotgun (WGS) entry which is preliminary data.</text>
</comment>
<feature type="domain" description="TadE-like" evidence="2">
    <location>
        <begin position="10"/>
        <end position="48"/>
    </location>
</feature>